<reference evidence="2" key="3">
    <citation type="submission" date="2021-08" db="EMBL/GenBank/DDBJ databases">
        <authorList>
            <person name="Tani A."/>
            <person name="Ola A."/>
            <person name="Ogura Y."/>
            <person name="Katsura K."/>
            <person name="Hayashi T."/>
        </authorList>
    </citation>
    <scope>NUCLEOTIDE SEQUENCE</scope>
    <source>
        <strain evidence="2">DSM 22415</strain>
    </source>
</reference>
<protein>
    <submittedName>
        <fullName evidence="3">Uncharacterized protein</fullName>
    </submittedName>
</protein>
<evidence type="ECO:0000313" key="2">
    <source>
        <dbReference type="EMBL" id="GJD59781.1"/>
    </source>
</evidence>
<evidence type="ECO:0000313" key="4">
    <source>
        <dbReference type="Proteomes" id="UP000401717"/>
    </source>
</evidence>
<evidence type="ECO:0000256" key="1">
    <source>
        <dbReference type="SAM" id="MobiDB-lite"/>
    </source>
</evidence>
<organism evidence="3 4">
    <name type="scientific">Methylobacterium dankookense</name>
    <dbReference type="NCBI Taxonomy" id="560405"/>
    <lineage>
        <taxon>Bacteria</taxon>
        <taxon>Pseudomonadati</taxon>
        <taxon>Pseudomonadota</taxon>
        <taxon>Alphaproteobacteria</taxon>
        <taxon>Hyphomicrobiales</taxon>
        <taxon>Methylobacteriaceae</taxon>
        <taxon>Methylobacterium</taxon>
    </lineage>
</organism>
<proteinExistence type="predicted"/>
<evidence type="ECO:0000313" key="5">
    <source>
        <dbReference type="Proteomes" id="UP001055303"/>
    </source>
</evidence>
<name>A0A564G7S8_9HYPH</name>
<dbReference type="Proteomes" id="UP000401717">
    <property type="component" value="Unassembled WGS sequence"/>
</dbReference>
<keyword evidence="5" id="KW-1185">Reference proteome</keyword>
<accession>A0A564G7S8</accession>
<gene>
    <name evidence="2" type="ORF">IFDJLNFL_5712</name>
    <name evidence="3" type="ORF">MTDSW087_05827</name>
</gene>
<dbReference type="EMBL" id="BPQI01000257">
    <property type="protein sequence ID" value="GJD59781.1"/>
    <property type="molecule type" value="Genomic_DNA"/>
</dbReference>
<dbReference type="Proteomes" id="UP001055303">
    <property type="component" value="Unassembled WGS sequence"/>
</dbReference>
<dbReference type="AlphaFoldDB" id="A0A564G7S8"/>
<reference evidence="3 4" key="1">
    <citation type="submission" date="2019-06" db="EMBL/GenBank/DDBJ databases">
        <authorList>
            <person name="Rodrigo-Torres L."/>
            <person name="Arahal R. D."/>
            <person name="Lucena T."/>
        </authorList>
    </citation>
    <scope>NUCLEOTIDE SEQUENCE [LARGE SCALE GENOMIC DNA]</scope>
    <source>
        <strain evidence="3 4">SW08-7</strain>
    </source>
</reference>
<feature type="region of interest" description="Disordered" evidence="1">
    <location>
        <begin position="1"/>
        <end position="44"/>
    </location>
</feature>
<sequence length="44" mass="4731">MMPFDPAPRTAPPASIRPMEAAPFTEPSMLDDEAIPDDGEADTE</sequence>
<reference evidence="2" key="2">
    <citation type="journal article" date="2021" name="Front. Microbiol.">
        <title>Comprehensive Comparative Genomics and Phenotyping of Methylobacterium Species.</title>
        <authorList>
            <person name="Alessa O."/>
            <person name="Ogura Y."/>
            <person name="Fujitani Y."/>
            <person name="Takami H."/>
            <person name="Hayashi T."/>
            <person name="Sahin N."/>
            <person name="Tani A."/>
        </authorList>
    </citation>
    <scope>NUCLEOTIDE SEQUENCE</scope>
    <source>
        <strain evidence="2">DSM 22415</strain>
    </source>
</reference>
<feature type="compositionally biased region" description="Pro residues" evidence="1">
    <location>
        <begin position="1"/>
        <end position="11"/>
    </location>
</feature>
<feature type="compositionally biased region" description="Acidic residues" evidence="1">
    <location>
        <begin position="29"/>
        <end position="44"/>
    </location>
</feature>
<dbReference type="EMBL" id="CABFVH010000092">
    <property type="protein sequence ID" value="VUF16076.1"/>
    <property type="molecule type" value="Genomic_DNA"/>
</dbReference>
<evidence type="ECO:0000313" key="3">
    <source>
        <dbReference type="EMBL" id="VUF16076.1"/>
    </source>
</evidence>